<dbReference type="PANTHER" id="PTHR34071">
    <property type="entry name" value="5-NITROIMIDAZOLE ANTIBIOTICS RESISTANCE PROTEIN, NIMA-FAMILY-RELATED PROTEIN-RELATED"/>
    <property type="match status" value="1"/>
</dbReference>
<proteinExistence type="predicted"/>
<dbReference type="Gene3D" id="2.30.110.10">
    <property type="entry name" value="Electron Transport, Fmn-binding Protein, Chain A"/>
    <property type="match status" value="1"/>
</dbReference>
<dbReference type="InterPro" id="IPR024747">
    <property type="entry name" value="Pyridox_Oxase-rel"/>
</dbReference>
<dbReference type="SUPFAM" id="SSF50475">
    <property type="entry name" value="FMN-binding split barrel"/>
    <property type="match status" value="1"/>
</dbReference>
<comment type="caution">
    <text evidence="1">The sequence shown here is derived from an EMBL/GenBank/DDBJ whole genome shotgun (WGS) entry which is preliminary data.</text>
</comment>
<organism evidence="1 2">
    <name type="scientific">Marasmiellus scandens</name>
    <dbReference type="NCBI Taxonomy" id="2682957"/>
    <lineage>
        <taxon>Eukaryota</taxon>
        <taxon>Fungi</taxon>
        <taxon>Dikarya</taxon>
        <taxon>Basidiomycota</taxon>
        <taxon>Agaricomycotina</taxon>
        <taxon>Agaricomycetes</taxon>
        <taxon>Agaricomycetidae</taxon>
        <taxon>Agaricales</taxon>
        <taxon>Marasmiineae</taxon>
        <taxon>Omphalotaceae</taxon>
        <taxon>Marasmiellus</taxon>
    </lineage>
</organism>
<accession>A0ABR1J6Z6</accession>
<reference evidence="1 2" key="1">
    <citation type="submission" date="2024-01" db="EMBL/GenBank/DDBJ databases">
        <title>A draft genome for the cacao thread blight pathogen Marasmiellus scandens.</title>
        <authorList>
            <person name="Baruah I.K."/>
            <person name="Leung J."/>
            <person name="Bukari Y."/>
            <person name="Amoako-Attah I."/>
            <person name="Meinhardt L.W."/>
            <person name="Bailey B.A."/>
            <person name="Cohen S.P."/>
        </authorList>
    </citation>
    <scope>NUCLEOTIDE SEQUENCE [LARGE SCALE GENOMIC DNA]</scope>
    <source>
        <strain evidence="1 2">GH-19</strain>
    </source>
</reference>
<evidence type="ECO:0000313" key="1">
    <source>
        <dbReference type="EMBL" id="KAK7448461.1"/>
    </source>
</evidence>
<keyword evidence="2" id="KW-1185">Reference proteome</keyword>
<dbReference type="EMBL" id="JBANRG010000038">
    <property type="protein sequence ID" value="KAK7448461.1"/>
    <property type="molecule type" value="Genomic_DNA"/>
</dbReference>
<dbReference type="Proteomes" id="UP001498398">
    <property type="component" value="Unassembled WGS sequence"/>
</dbReference>
<evidence type="ECO:0000313" key="2">
    <source>
        <dbReference type="Proteomes" id="UP001498398"/>
    </source>
</evidence>
<name>A0ABR1J6Z6_9AGAR</name>
<dbReference type="InterPro" id="IPR012349">
    <property type="entry name" value="Split_barrel_FMN-bd"/>
</dbReference>
<protein>
    <recommendedName>
        <fullName evidence="3">Flavin-nucleotide-binding protein</fullName>
    </recommendedName>
</protein>
<dbReference type="Pfam" id="PF12900">
    <property type="entry name" value="Pyridox_ox_2"/>
    <property type="match status" value="1"/>
</dbReference>
<dbReference type="PANTHER" id="PTHR34071:SF2">
    <property type="entry name" value="FLAVIN-NUCLEOTIDE-BINDING PROTEIN"/>
    <property type="match status" value="1"/>
</dbReference>
<sequence length="233" mass="26043">MDYEPSSPSAPNAIHRLKDRGRYDQQTVFSVLDQGTVAHVTFRLPQDPDDADDWPVIIPMIYARDEETIFLHGHLGSRLLKTLSEDNVKSCITVTNVDGLVVSLTPFHNSNNYSSCVLFGHSRLVSDSTEKLKALKLITNKPFNGGDRWGDCRTPSQVDVQSTRVIAFQIEMASAKVRQGGPKDEKKDVEDPEVGGKYWSGHLIKGDQFKAAVPSTYCKVEMPDYIKRMVMGQ</sequence>
<gene>
    <name evidence="1" type="ORF">VKT23_013723</name>
</gene>
<evidence type="ECO:0008006" key="3">
    <source>
        <dbReference type="Google" id="ProtNLM"/>
    </source>
</evidence>